<keyword evidence="12 18" id="KW-0472">Membrane</keyword>
<evidence type="ECO:0000256" key="3">
    <source>
        <dbReference type="ARBA" id="ARBA00004285"/>
    </source>
</evidence>
<dbReference type="GO" id="GO:0007166">
    <property type="term" value="P:cell surface receptor signaling pathway"/>
    <property type="evidence" value="ECO:0007669"/>
    <property type="project" value="TreeGrafter"/>
</dbReference>
<keyword evidence="8" id="KW-0677">Repeat</keyword>
<protein>
    <recommendedName>
        <fullName evidence="16">Platelet endothelial cell adhesion molecule</fullName>
    </recommendedName>
</protein>
<evidence type="ECO:0000256" key="6">
    <source>
        <dbReference type="ARBA" id="ARBA00022692"/>
    </source>
</evidence>
<dbReference type="GO" id="GO:0004888">
    <property type="term" value="F:transmembrane signaling receptor activity"/>
    <property type="evidence" value="ECO:0007669"/>
    <property type="project" value="TreeGrafter"/>
</dbReference>
<feature type="region of interest" description="Disordered" evidence="17">
    <location>
        <begin position="710"/>
        <end position="735"/>
    </location>
</feature>
<dbReference type="Pfam" id="PF13895">
    <property type="entry name" value="Ig_2"/>
    <property type="match status" value="3"/>
</dbReference>
<evidence type="ECO:0000256" key="5">
    <source>
        <dbReference type="ARBA" id="ARBA00022553"/>
    </source>
</evidence>
<dbReference type="PANTHER" id="PTHR11481:SF5">
    <property type="entry name" value="PLATELET ENDOTHELIAL CELL ADHESION MOLECULE"/>
    <property type="match status" value="1"/>
</dbReference>
<evidence type="ECO:0000256" key="15">
    <source>
        <dbReference type="ARBA" id="ARBA00023319"/>
    </source>
</evidence>
<feature type="domain" description="Ig-like" evidence="19">
    <location>
        <begin position="303"/>
        <end position="394"/>
    </location>
</feature>
<evidence type="ECO:0000256" key="7">
    <source>
        <dbReference type="ARBA" id="ARBA00022729"/>
    </source>
</evidence>
<feature type="region of interest" description="Disordered" evidence="17">
    <location>
        <begin position="750"/>
        <end position="834"/>
    </location>
</feature>
<dbReference type="InterPro" id="IPR050488">
    <property type="entry name" value="Ig_Fc_receptor"/>
</dbReference>
<dbReference type="InterPro" id="IPR003598">
    <property type="entry name" value="Ig_sub2"/>
</dbReference>
<dbReference type="InterPro" id="IPR003599">
    <property type="entry name" value="Ig_sub"/>
</dbReference>
<dbReference type="GO" id="GO:0045121">
    <property type="term" value="C:membrane raft"/>
    <property type="evidence" value="ECO:0007669"/>
    <property type="project" value="UniProtKB-SubCell"/>
</dbReference>
<dbReference type="PANTHER" id="PTHR11481">
    <property type="entry name" value="IMMUNOGLOBULIN FC RECEPTOR"/>
    <property type="match status" value="1"/>
</dbReference>
<evidence type="ECO:0000256" key="18">
    <source>
        <dbReference type="SAM" id="Phobius"/>
    </source>
</evidence>
<dbReference type="GO" id="GO:0070161">
    <property type="term" value="C:anchoring junction"/>
    <property type="evidence" value="ECO:0007669"/>
    <property type="project" value="UniProtKB-SubCell"/>
</dbReference>
<keyword evidence="9" id="KW-0130">Cell adhesion</keyword>
<keyword evidence="4" id="KW-1003">Cell membrane</keyword>
<dbReference type="GO" id="GO:0098742">
    <property type="term" value="P:cell-cell adhesion via plasma-membrane adhesion molecules"/>
    <property type="evidence" value="ECO:0007669"/>
    <property type="project" value="TreeGrafter"/>
</dbReference>
<dbReference type="Proteomes" id="UP000823561">
    <property type="component" value="Chromosome 7"/>
</dbReference>
<evidence type="ECO:0000256" key="1">
    <source>
        <dbReference type="ARBA" id="ARBA00004251"/>
    </source>
</evidence>
<keyword evidence="5" id="KW-0597">Phosphoprotein</keyword>
<evidence type="ECO:0000313" key="21">
    <source>
        <dbReference type="Proteomes" id="UP000823561"/>
    </source>
</evidence>
<evidence type="ECO:0000256" key="8">
    <source>
        <dbReference type="ARBA" id="ARBA00022737"/>
    </source>
</evidence>
<dbReference type="SMART" id="SM00409">
    <property type="entry name" value="IG"/>
    <property type="match status" value="4"/>
</dbReference>
<dbReference type="Gene3D" id="2.60.40.10">
    <property type="entry name" value="Immunoglobulins"/>
    <property type="match status" value="4"/>
</dbReference>
<evidence type="ECO:0000256" key="14">
    <source>
        <dbReference type="ARBA" id="ARBA00023180"/>
    </source>
</evidence>
<keyword evidence="21" id="KW-1185">Reference proteome</keyword>
<feature type="domain" description="Ig-like" evidence="19">
    <location>
        <begin position="586"/>
        <end position="672"/>
    </location>
</feature>
<evidence type="ECO:0000256" key="2">
    <source>
        <dbReference type="ARBA" id="ARBA00004282"/>
    </source>
</evidence>
<dbReference type="CDD" id="cd00096">
    <property type="entry name" value="Ig"/>
    <property type="match status" value="1"/>
</dbReference>
<sequence>MGSHRRPSPPPFPQPCQSCEVPVLAAGQRLSWGERPAISTTPLTNIPKRPRALAHWCFLRKQQSLPATLGKAEAVLSDNRAESPLQSAMWDHQRPSHRMATCNLLFLLLFTCQRVKAEFSIDDLSLTFDPGADVGRDTNVTVTCHATVSRSQGFTPQYEFSIEKDNKVVNRTTSTSDTFDYPIKAARVSDSGGYQCRLSIQGKKKSSKKETLTITGTQTPQISVDSSSIMEGDEVTATCRAPGERGAFTYYFYVGDQEAAIRESNIEESSVKLQLSNSGRNNLTCQYFVSLLGKHMPSSVSTPKYVFVKEIAISVSLAISPSMEIIEADNFSASCVVNSSPRSETVSLIMGKNILSQGRGRVDYSAVAKANDSGEYMCKVEVNGVAKTDKKMLMVKELFSKPRLIFNPEQAFEGEFVRLSCESTNLERIKKEDIKYSIYKNNYLQPMGNINGQMVIQAGPSGNDNYHCMAEAKSISKKSDVIIFRSKVLASKPDIFVKQKVILGEKFDIYCKSNGTLPITYTLYQGGKKLQNTTIYDSWAEARFNTSIKQKEHIGTFRCRAQNDGSKNYSDSLPLSAVVVEHLGKPLLTTLPVPHNVEEGQELTLICNVPSGTPPITFKWFSSGSKTVLHTKTVNANSSHHVIPQMEKTDSGEYYCHALNAANAVDSDRVIIQVKLASWKKVVIVGICLLVVAALVVVIIARYKAKRGKRETTTELSVKPASPKSDDTLAVNMSPDTPFLNKVGVNVGPSVWTERPSSSDSSDRSSVHSHNDPDVEYTEVVHPQPVDPARVPLKKGTDTVYSELQTAPLDPSEHVDNGAVEYAELNHDLPEPVD</sequence>
<accession>A0AAV6H0Z1</accession>
<dbReference type="InterPro" id="IPR036179">
    <property type="entry name" value="Ig-like_dom_sf"/>
</dbReference>
<dbReference type="AlphaFoldDB" id="A0AAV6H0Z1"/>
<feature type="transmembrane region" description="Helical" evidence="18">
    <location>
        <begin position="682"/>
        <end position="701"/>
    </location>
</feature>
<feature type="compositionally biased region" description="Basic and acidic residues" evidence="17">
    <location>
        <begin position="824"/>
        <end position="834"/>
    </location>
</feature>
<name>A0AAV6H0Z1_9TELE</name>
<keyword evidence="6 18" id="KW-0812">Transmembrane</keyword>
<dbReference type="InterPro" id="IPR007110">
    <property type="entry name" value="Ig-like_dom"/>
</dbReference>
<evidence type="ECO:0000256" key="12">
    <source>
        <dbReference type="ARBA" id="ARBA00023136"/>
    </source>
</evidence>
<comment type="subcellular location">
    <subcellularLocation>
        <location evidence="2">Cell junction</location>
    </subcellularLocation>
    <subcellularLocation>
        <location evidence="1">Cell membrane</location>
        <topology evidence="1">Single-pass type I membrane protein</topology>
    </subcellularLocation>
    <subcellularLocation>
        <location evidence="3">Membrane raft</location>
    </subcellularLocation>
</comment>
<dbReference type="SMART" id="SM00408">
    <property type="entry name" value="IGc2"/>
    <property type="match status" value="2"/>
</dbReference>
<keyword evidence="15" id="KW-0393">Immunoglobulin domain</keyword>
<evidence type="ECO:0000256" key="16">
    <source>
        <dbReference type="ARBA" id="ARBA00049765"/>
    </source>
</evidence>
<reference evidence="20" key="1">
    <citation type="submission" date="2020-10" db="EMBL/GenBank/DDBJ databases">
        <title>Chromosome-scale genome assembly of the Allis shad, Alosa alosa.</title>
        <authorList>
            <person name="Margot Z."/>
            <person name="Christophe K."/>
            <person name="Cabau C."/>
            <person name="Louis A."/>
            <person name="Berthelot C."/>
            <person name="Parey E."/>
            <person name="Roest Crollius H."/>
            <person name="Montfort J."/>
            <person name="Robinson-Rechavi M."/>
            <person name="Bucao C."/>
            <person name="Bouchez O."/>
            <person name="Gislard M."/>
            <person name="Lluch J."/>
            <person name="Milhes M."/>
            <person name="Lampietro C."/>
            <person name="Lopez Roques C."/>
            <person name="Donnadieu C."/>
            <person name="Braasch I."/>
            <person name="Desvignes T."/>
            <person name="Postlethwait J."/>
            <person name="Bobe J."/>
            <person name="Guiguen Y."/>
        </authorList>
    </citation>
    <scope>NUCLEOTIDE SEQUENCE</scope>
    <source>
        <strain evidence="20">M-15738</strain>
        <tissue evidence="20">Blood</tissue>
    </source>
</reference>
<feature type="domain" description="Ig-like" evidence="19">
    <location>
        <begin position="493"/>
        <end position="576"/>
    </location>
</feature>
<dbReference type="InterPro" id="IPR013783">
    <property type="entry name" value="Ig-like_fold"/>
</dbReference>
<dbReference type="EMBL" id="JADWDJ010000007">
    <property type="protein sequence ID" value="KAG5278951.1"/>
    <property type="molecule type" value="Genomic_DNA"/>
</dbReference>
<keyword evidence="14" id="KW-0325">Glycoprotein</keyword>
<dbReference type="PROSITE" id="PS50835">
    <property type="entry name" value="IG_LIKE"/>
    <property type="match status" value="5"/>
</dbReference>
<evidence type="ECO:0000256" key="11">
    <source>
        <dbReference type="ARBA" id="ARBA00022989"/>
    </source>
</evidence>
<feature type="domain" description="Ig-like" evidence="19">
    <location>
        <begin position="135"/>
        <end position="213"/>
    </location>
</feature>
<feature type="domain" description="Ig-like" evidence="19">
    <location>
        <begin position="402"/>
        <end position="482"/>
    </location>
</feature>
<feature type="compositionally biased region" description="Basic and acidic residues" evidence="17">
    <location>
        <begin position="761"/>
        <end position="773"/>
    </location>
</feature>
<evidence type="ECO:0000313" key="20">
    <source>
        <dbReference type="EMBL" id="KAG5278951.1"/>
    </source>
</evidence>
<evidence type="ECO:0000256" key="13">
    <source>
        <dbReference type="ARBA" id="ARBA00023157"/>
    </source>
</evidence>
<keyword evidence="7" id="KW-0732">Signal</keyword>
<keyword evidence="10" id="KW-0965">Cell junction</keyword>
<dbReference type="SUPFAM" id="SSF48726">
    <property type="entry name" value="Immunoglobulin"/>
    <property type="match status" value="3"/>
</dbReference>
<gene>
    <name evidence="20" type="ORF">AALO_G00104530</name>
</gene>
<evidence type="ECO:0000256" key="9">
    <source>
        <dbReference type="ARBA" id="ARBA00022889"/>
    </source>
</evidence>
<evidence type="ECO:0000256" key="17">
    <source>
        <dbReference type="SAM" id="MobiDB-lite"/>
    </source>
</evidence>
<dbReference type="GO" id="GO:0009897">
    <property type="term" value="C:external side of plasma membrane"/>
    <property type="evidence" value="ECO:0007669"/>
    <property type="project" value="TreeGrafter"/>
</dbReference>
<keyword evidence="13" id="KW-1015">Disulfide bond</keyword>
<evidence type="ECO:0000259" key="19">
    <source>
        <dbReference type="PROSITE" id="PS50835"/>
    </source>
</evidence>
<organism evidence="20 21">
    <name type="scientific">Alosa alosa</name>
    <name type="common">allis shad</name>
    <dbReference type="NCBI Taxonomy" id="278164"/>
    <lineage>
        <taxon>Eukaryota</taxon>
        <taxon>Metazoa</taxon>
        <taxon>Chordata</taxon>
        <taxon>Craniata</taxon>
        <taxon>Vertebrata</taxon>
        <taxon>Euteleostomi</taxon>
        <taxon>Actinopterygii</taxon>
        <taxon>Neopterygii</taxon>
        <taxon>Teleostei</taxon>
        <taxon>Clupei</taxon>
        <taxon>Clupeiformes</taxon>
        <taxon>Clupeoidei</taxon>
        <taxon>Clupeidae</taxon>
        <taxon>Alosa</taxon>
    </lineage>
</organism>
<dbReference type="GO" id="GO:0006955">
    <property type="term" value="P:immune response"/>
    <property type="evidence" value="ECO:0007669"/>
    <property type="project" value="TreeGrafter"/>
</dbReference>
<evidence type="ECO:0000256" key="10">
    <source>
        <dbReference type="ARBA" id="ARBA00022949"/>
    </source>
</evidence>
<dbReference type="Pfam" id="PF13927">
    <property type="entry name" value="Ig_3"/>
    <property type="match status" value="1"/>
</dbReference>
<keyword evidence="11 18" id="KW-1133">Transmembrane helix</keyword>
<proteinExistence type="predicted"/>
<evidence type="ECO:0000256" key="4">
    <source>
        <dbReference type="ARBA" id="ARBA00022475"/>
    </source>
</evidence>
<comment type="caution">
    <text evidence="20">The sequence shown here is derived from an EMBL/GenBank/DDBJ whole genome shotgun (WGS) entry which is preliminary data.</text>
</comment>